<comment type="function">
    <text evidence="9">Catalyzes the formation of 5-methyl-uridine at position 1939 (m5U1939) in 23S rRNA.</text>
</comment>
<keyword evidence="5 9" id="KW-0949">S-adenosyl-L-methionine</keyword>
<dbReference type="RefSeq" id="WP_189465980.1">
    <property type="nucleotide sequence ID" value="NZ_BMXS01000002.1"/>
</dbReference>
<dbReference type="Pfam" id="PF05958">
    <property type="entry name" value="tRNA_U5-meth_tr"/>
    <property type="match status" value="1"/>
</dbReference>
<evidence type="ECO:0000256" key="3">
    <source>
        <dbReference type="ARBA" id="ARBA00022603"/>
    </source>
</evidence>
<evidence type="ECO:0000256" key="5">
    <source>
        <dbReference type="ARBA" id="ARBA00022691"/>
    </source>
</evidence>
<comment type="catalytic activity">
    <reaction evidence="9">
        <text>uridine(1939) in 23S rRNA + S-adenosyl-L-methionine = 5-methyluridine(1939) in 23S rRNA + S-adenosyl-L-homocysteine + H(+)</text>
        <dbReference type="Rhea" id="RHEA:42908"/>
        <dbReference type="Rhea" id="RHEA-COMP:10278"/>
        <dbReference type="Rhea" id="RHEA-COMP:10279"/>
        <dbReference type="ChEBI" id="CHEBI:15378"/>
        <dbReference type="ChEBI" id="CHEBI:57856"/>
        <dbReference type="ChEBI" id="CHEBI:59789"/>
        <dbReference type="ChEBI" id="CHEBI:65315"/>
        <dbReference type="ChEBI" id="CHEBI:74447"/>
        <dbReference type="EC" id="2.1.1.190"/>
    </reaction>
</comment>
<keyword evidence="8 9" id="KW-0411">Iron-sulfur</keyword>
<dbReference type="PROSITE" id="PS50926">
    <property type="entry name" value="TRAM"/>
    <property type="match status" value="1"/>
</dbReference>
<feature type="binding site" evidence="9">
    <location>
        <position position="181"/>
    </location>
    <ligand>
        <name>[4Fe-4S] cluster</name>
        <dbReference type="ChEBI" id="CHEBI:49883"/>
    </ligand>
</feature>
<dbReference type="Pfam" id="PF01938">
    <property type="entry name" value="TRAM"/>
    <property type="match status" value="1"/>
</dbReference>
<feature type="binding site" evidence="9">
    <location>
        <position position="367"/>
    </location>
    <ligand>
        <name>S-adenosyl-L-methionine</name>
        <dbReference type="ChEBI" id="CHEBI:59789"/>
    </ligand>
</feature>
<keyword evidence="4 9" id="KW-0808">Transferase</keyword>
<keyword evidence="3 9" id="KW-0489">Methyltransferase</keyword>
<evidence type="ECO:0000256" key="4">
    <source>
        <dbReference type="ARBA" id="ARBA00022679"/>
    </source>
</evidence>
<evidence type="ECO:0000256" key="7">
    <source>
        <dbReference type="ARBA" id="ARBA00023004"/>
    </source>
</evidence>
<dbReference type="EMBL" id="BMXS01000002">
    <property type="protein sequence ID" value="GGX81064.1"/>
    <property type="molecule type" value="Genomic_DNA"/>
</dbReference>
<feature type="binding site" evidence="9">
    <location>
        <position position="104"/>
    </location>
    <ligand>
        <name>[4Fe-4S] cluster</name>
        <dbReference type="ChEBI" id="CHEBI:49883"/>
    </ligand>
</feature>
<dbReference type="EC" id="2.1.1.190" evidence="9"/>
<dbReference type="PROSITE" id="PS51687">
    <property type="entry name" value="SAM_MT_RNA_M5U"/>
    <property type="match status" value="1"/>
</dbReference>
<evidence type="ECO:0000256" key="8">
    <source>
        <dbReference type="ARBA" id="ARBA00023014"/>
    </source>
</evidence>
<feature type="binding site" evidence="9">
    <location>
        <position position="101"/>
    </location>
    <ligand>
        <name>[4Fe-4S] cluster</name>
        <dbReference type="ChEBI" id="CHEBI:49883"/>
    </ligand>
</feature>
<accession>A0ABQ2YG51</accession>
<dbReference type="PANTHER" id="PTHR11061">
    <property type="entry name" value="RNA M5U METHYLTRANSFERASE"/>
    <property type="match status" value="1"/>
</dbReference>
<feature type="region of interest" description="Disordered" evidence="12">
    <location>
        <begin position="1"/>
        <end position="28"/>
    </location>
</feature>
<evidence type="ECO:0000256" key="9">
    <source>
        <dbReference type="HAMAP-Rule" id="MF_01010"/>
    </source>
</evidence>
<evidence type="ECO:0000259" key="13">
    <source>
        <dbReference type="PROSITE" id="PS50926"/>
    </source>
</evidence>
<evidence type="ECO:0000256" key="10">
    <source>
        <dbReference type="PROSITE-ProRule" id="PRU01024"/>
    </source>
</evidence>
<name>A0ABQ2YG51_9GAMM</name>
<feature type="binding site" evidence="9 10">
    <location>
        <position position="319"/>
    </location>
    <ligand>
        <name>S-adenosyl-L-methionine</name>
        <dbReference type="ChEBI" id="CHEBI:59789"/>
    </ligand>
</feature>
<evidence type="ECO:0000256" key="11">
    <source>
        <dbReference type="PROSITE-ProRule" id="PRU10015"/>
    </source>
</evidence>
<feature type="active site" evidence="11">
    <location>
        <position position="414"/>
    </location>
</feature>
<feature type="binding site" evidence="9 10">
    <location>
        <position position="290"/>
    </location>
    <ligand>
        <name>S-adenosyl-L-methionine</name>
        <dbReference type="ChEBI" id="CHEBI:59789"/>
    </ligand>
</feature>
<dbReference type="InterPro" id="IPR010280">
    <property type="entry name" value="U5_MeTrfase_fam"/>
</dbReference>
<comment type="caution">
    <text evidence="14">The sequence shown here is derived from an EMBL/GenBank/DDBJ whole genome shotgun (WGS) entry which is preliminary data.</text>
</comment>
<keyword evidence="1 9" id="KW-0004">4Fe-4S</keyword>
<feature type="binding site" evidence="9 10">
    <location>
        <position position="388"/>
    </location>
    <ligand>
        <name>S-adenosyl-L-methionine</name>
        <dbReference type="ChEBI" id="CHEBI:59789"/>
    </ligand>
</feature>
<evidence type="ECO:0000256" key="12">
    <source>
        <dbReference type="SAM" id="MobiDB-lite"/>
    </source>
</evidence>
<dbReference type="InterPro" id="IPR012340">
    <property type="entry name" value="NA-bd_OB-fold"/>
</dbReference>
<dbReference type="PROSITE" id="PS01230">
    <property type="entry name" value="TRMA_1"/>
    <property type="match status" value="1"/>
</dbReference>
<feature type="binding site" evidence="9">
    <location>
        <position position="95"/>
    </location>
    <ligand>
        <name>[4Fe-4S] cluster</name>
        <dbReference type="ChEBI" id="CHEBI:49883"/>
    </ligand>
</feature>
<dbReference type="SUPFAM" id="SSF53335">
    <property type="entry name" value="S-adenosyl-L-methionine-dependent methyltransferases"/>
    <property type="match status" value="1"/>
</dbReference>
<dbReference type="Gene3D" id="3.40.50.150">
    <property type="entry name" value="Vaccinia Virus protein VP39"/>
    <property type="match status" value="1"/>
</dbReference>
<feature type="binding site" evidence="9">
    <location>
        <position position="324"/>
    </location>
    <ligand>
        <name>S-adenosyl-L-methionine</name>
        <dbReference type="ChEBI" id="CHEBI:59789"/>
    </ligand>
</feature>
<evidence type="ECO:0000256" key="1">
    <source>
        <dbReference type="ARBA" id="ARBA00022485"/>
    </source>
</evidence>
<evidence type="ECO:0000313" key="14">
    <source>
        <dbReference type="EMBL" id="GGX81064.1"/>
    </source>
</evidence>
<keyword evidence="6 9" id="KW-0479">Metal-binding</keyword>
<dbReference type="NCBIfam" id="NF009639">
    <property type="entry name" value="PRK13168.1"/>
    <property type="match status" value="1"/>
</dbReference>
<feature type="domain" description="TRAM" evidence="13">
    <location>
        <begin position="19"/>
        <end position="82"/>
    </location>
</feature>
<dbReference type="Gene3D" id="2.40.50.140">
    <property type="entry name" value="Nucleic acid-binding proteins"/>
    <property type="match status" value="1"/>
</dbReference>
<dbReference type="InterPro" id="IPR030390">
    <property type="entry name" value="MeTrfase_TrmA_AS"/>
</dbReference>
<dbReference type="InterPro" id="IPR001566">
    <property type="entry name" value="23S_rRNA_MeTrfase_RlmD"/>
</dbReference>
<protein>
    <recommendedName>
        <fullName evidence="9">23S rRNA (uracil(1939)-C(5))-methyltransferase RlmD</fullName>
        <ecNumber evidence="9">2.1.1.190</ecNumber>
    </recommendedName>
    <alternativeName>
        <fullName evidence="9">23S rRNA(m5U1939)-methyltransferase</fullName>
    </alternativeName>
</protein>
<feature type="active site" description="Nucleophile" evidence="9 10">
    <location>
        <position position="414"/>
    </location>
</feature>
<dbReference type="InterPro" id="IPR002792">
    <property type="entry name" value="TRAM_dom"/>
</dbReference>
<dbReference type="PANTHER" id="PTHR11061:SF49">
    <property type="entry name" value="23S RRNA (URACIL(1939)-C(5))-METHYLTRANSFERASE RLMD"/>
    <property type="match status" value="1"/>
</dbReference>
<dbReference type="SUPFAM" id="SSF50249">
    <property type="entry name" value="Nucleic acid-binding proteins"/>
    <property type="match status" value="1"/>
</dbReference>
<sequence>MAMLGKRRSPRPAPNKPRAKDIGRQATPEQGIEILRLAHDGRGIARSASGKTLFVDRALPGERLEVAVHRSRKRFDEAHPRELLEASPERVTPQCQHFGQCGGCDLQHLALAAQRDHKREVLVEQLTRQGIELTAKPELIAASGEGYRRRARLGVKVDAQGQVHLGFRARHSHHLVDIQQCTILVPSLSCLLDSLRRQLATLQAPRQVGHIELLASDTGPCVVVRQLRDNPADANSWRIFATEHGVALAWLVGRESPRLIWLTESPDLRYTLKSGSRELCLGFAPGDFLQVNAEINQRLVDTALEWLSLGGDERVLDLFAGVGNFSLALAVQTAAVTGVEGNPAMVECLADNARRNELRHVEARQADLGRAESLEEMSRDGVDLVVLDPPREGAESVCRWLSDSRVPSILYVSCDSATLARDAAWLVQGGYRIVRSAVADMFPQTAHLESMLLFERDTGRDTKGGVLGHG</sequence>
<dbReference type="Gene3D" id="2.40.50.1070">
    <property type="match status" value="1"/>
</dbReference>
<keyword evidence="2 9" id="KW-0698">rRNA processing</keyword>
<dbReference type="CDD" id="cd02440">
    <property type="entry name" value="AdoMet_MTases"/>
    <property type="match status" value="1"/>
</dbReference>
<reference evidence="15" key="1">
    <citation type="journal article" date="2019" name="Int. J. Syst. Evol. Microbiol.">
        <title>The Global Catalogue of Microorganisms (GCM) 10K type strain sequencing project: providing services to taxonomists for standard genome sequencing and annotation.</title>
        <authorList>
            <consortium name="The Broad Institute Genomics Platform"/>
            <consortium name="The Broad Institute Genome Sequencing Center for Infectious Disease"/>
            <person name="Wu L."/>
            <person name="Ma J."/>
        </authorList>
    </citation>
    <scope>NUCLEOTIDE SEQUENCE [LARGE SCALE GENOMIC DNA]</scope>
    <source>
        <strain evidence="15">KCTC 22228</strain>
    </source>
</reference>
<keyword evidence="7 9" id="KW-0408">Iron</keyword>
<organism evidence="14 15">
    <name type="scientific">Litchfieldella qijiaojingensis</name>
    <dbReference type="NCBI Taxonomy" id="980347"/>
    <lineage>
        <taxon>Bacteria</taxon>
        <taxon>Pseudomonadati</taxon>
        <taxon>Pseudomonadota</taxon>
        <taxon>Gammaproteobacteria</taxon>
        <taxon>Oceanospirillales</taxon>
        <taxon>Halomonadaceae</taxon>
        <taxon>Litchfieldella</taxon>
    </lineage>
</organism>
<feature type="compositionally biased region" description="Basic residues" evidence="12">
    <location>
        <begin position="1"/>
        <end position="10"/>
    </location>
</feature>
<dbReference type="Proteomes" id="UP000653056">
    <property type="component" value="Unassembled WGS sequence"/>
</dbReference>
<comment type="similarity">
    <text evidence="9">Belongs to the class I-like SAM-binding methyltransferase superfamily. RNA M5U methyltransferase family. RlmD subfamily.</text>
</comment>
<keyword evidence="15" id="KW-1185">Reference proteome</keyword>
<evidence type="ECO:0000256" key="2">
    <source>
        <dbReference type="ARBA" id="ARBA00022552"/>
    </source>
</evidence>
<dbReference type="HAMAP" id="MF_01010">
    <property type="entry name" value="23SrRNA_methyltr_RlmD"/>
    <property type="match status" value="1"/>
</dbReference>
<feature type="binding site" evidence="9 10">
    <location>
        <position position="340"/>
    </location>
    <ligand>
        <name>S-adenosyl-L-methionine</name>
        <dbReference type="ChEBI" id="CHEBI:59789"/>
    </ligand>
</feature>
<dbReference type="InterPro" id="IPR029063">
    <property type="entry name" value="SAM-dependent_MTases_sf"/>
</dbReference>
<gene>
    <name evidence="9 14" type="primary">rlmD</name>
    <name evidence="14" type="ORF">GCM10007160_05390</name>
</gene>
<evidence type="ECO:0000313" key="15">
    <source>
        <dbReference type="Proteomes" id="UP000653056"/>
    </source>
</evidence>
<evidence type="ECO:0000256" key="6">
    <source>
        <dbReference type="ARBA" id="ARBA00022723"/>
    </source>
</evidence>
<proteinExistence type="inferred from homology"/>